<evidence type="ECO:0000256" key="1">
    <source>
        <dbReference type="ARBA" id="ARBA00004370"/>
    </source>
</evidence>
<dbReference type="Proteomes" id="UP000714380">
    <property type="component" value="Unassembled WGS sequence"/>
</dbReference>
<dbReference type="SUPFAM" id="SSF161084">
    <property type="entry name" value="MAPEG domain-like"/>
    <property type="match status" value="1"/>
</dbReference>
<evidence type="ECO:0000256" key="2">
    <source>
        <dbReference type="ARBA" id="ARBA00022692"/>
    </source>
</evidence>
<evidence type="ECO:0000256" key="4">
    <source>
        <dbReference type="ARBA" id="ARBA00023136"/>
    </source>
</evidence>
<dbReference type="InterPro" id="IPR001129">
    <property type="entry name" value="Membr-assoc_MAPEG"/>
</dbReference>
<feature type="transmembrane region" description="Helical" evidence="5">
    <location>
        <begin position="94"/>
        <end position="120"/>
    </location>
</feature>
<evidence type="ECO:0000256" key="3">
    <source>
        <dbReference type="ARBA" id="ARBA00022989"/>
    </source>
</evidence>
<protein>
    <submittedName>
        <fullName evidence="6">MAPEG family protein</fullName>
    </submittedName>
</protein>
<dbReference type="PANTHER" id="PTHR35371:SF1">
    <property type="entry name" value="BLR7753 PROTEIN"/>
    <property type="match status" value="1"/>
</dbReference>
<gene>
    <name evidence="6" type="ORF">I9W95_04145</name>
</gene>
<dbReference type="PANTHER" id="PTHR35371">
    <property type="entry name" value="INNER MEMBRANE PROTEIN"/>
    <property type="match status" value="1"/>
</dbReference>
<organism evidence="6 7">
    <name type="scientific">Thalassolituus marinus</name>
    <dbReference type="NCBI Taxonomy" id="671053"/>
    <lineage>
        <taxon>Bacteria</taxon>
        <taxon>Pseudomonadati</taxon>
        <taxon>Pseudomonadota</taxon>
        <taxon>Gammaproteobacteria</taxon>
        <taxon>Oceanospirillales</taxon>
        <taxon>Oceanospirillaceae</taxon>
        <taxon>Thalassolituus</taxon>
    </lineage>
</organism>
<evidence type="ECO:0000313" key="7">
    <source>
        <dbReference type="Proteomes" id="UP000714380"/>
    </source>
</evidence>
<name>A0ABS7ZNK2_9GAMM</name>
<sequence>MTIGYWCVLVAALLPYVFTLVAKSGGRYNNYSPREYLEKQEGFRKRAHWAQLNGFEAFPPFAAAVIIAHLAGTAQGTIDMLAMSFIGIRVVYGALYLANVAVLRSVVWMAGVAVVVALFATAP</sequence>
<dbReference type="InterPro" id="IPR023352">
    <property type="entry name" value="MAPEG-like_dom_sf"/>
</dbReference>
<dbReference type="EMBL" id="JAEDAH010000019">
    <property type="protein sequence ID" value="MCA6062793.1"/>
    <property type="molecule type" value="Genomic_DNA"/>
</dbReference>
<keyword evidence="4 5" id="KW-0472">Membrane</keyword>
<proteinExistence type="predicted"/>
<evidence type="ECO:0000256" key="5">
    <source>
        <dbReference type="SAM" id="Phobius"/>
    </source>
</evidence>
<comment type="caution">
    <text evidence="6">The sequence shown here is derived from an EMBL/GenBank/DDBJ whole genome shotgun (WGS) entry which is preliminary data.</text>
</comment>
<accession>A0ABS7ZNK2</accession>
<keyword evidence="7" id="KW-1185">Reference proteome</keyword>
<feature type="transmembrane region" description="Helical" evidence="5">
    <location>
        <begin position="61"/>
        <end position="82"/>
    </location>
</feature>
<keyword evidence="3 5" id="KW-1133">Transmembrane helix</keyword>
<reference evidence="6 7" key="1">
    <citation type="submission" date="2020-12" db="EMBL/GenBank/DDBJ databases">
        <title>Novel Thalassolituus-related marine hydrocarbonoclastic bacteria mediated algae-derived hydrocarbons mineralization in twilight zone of the northern South China Sea.</title>
        <authorList>
            <person name="Dong C."/>
        </authorList>
    </citation>
    <scope>NUCLEOTIDE SEQUENCE [LARGE SCALE GENOMIC DNA]</scope>
    <source>
        <strain evidence="6 7">IMCC1826</strain>
    </source>
</reference>
<dbReference type="Pfam" id="PF01124">
    <property type="entry name" value="MAPEG"/>
    <property type="match status" value="1"/>
</dbReference>
<dbReference type="Gene3D" id="1.20.120.550">
    <property type="entry name" value="Membrane associated eicosanoid/glutathione metabolism-like domain"/>
    <property type="match status" value="1"/>
</dbReference>
<dbReference type="RefSeq" id="WP_225672147.1">
    <property type="nucleotide sequence ID" value="NZ_JAEDAH010000019.1"/>
</dbReference>
<comment type="subcellular location">
    <subcellularLocation>
        <location evidence="1">Membrane</location>
    </subcellularLocation>
</comment>
<keyword evidence="2 5" id="KW-0812">Transmembrane</keyword>
<evidence type="ECO:0000313" key="6">
    <source>
        <dbReference type="EMBL" id="MCA6062793.1"/>
    </source>
</evidence>